<accession>A0A6C0DKH6</accession>
<name>A0A6C0DKH6_9ZZZZ</name>
<dbReference type="AlphaFoldDB" id="A0A6C0DKH6"/>
<dbReference type="EMBL" id="MN739628">
    <property type="protein sequence ID" value="QHT16931.1"/>
    <property type="molecule type" value="Genomic_DNA"/>
</dbReference>
<evidence type="ECO:0000313" key="1">
    <source>
        <dbReference type="EMBL" id="QHT16931.1"/>
    </source>
</evidence>
<protein>
    <submittedName>
        <fullName evidence="1">Uncharacterized protein</fullName>
    </submittedName>
</protein>
<organism evidence="1">
    <name type="scientific">viral metagenome</name>
    <dbReference type="NCBI Taxonomy" id="1070528"/>
    <lineage>
        <taxon>unclassified sequences</taxon>
        <taxon>metagenomes</taxon>
        <taxon>organismal metagenomes</taxon>
    </lineage>
</organism>
<proteinExistence type="predicted"/>
<reference evidence="1" key="1">
    <citation type="journal article" date="2020" name="Nature">
        <title>Giant virus diversity and host interactions through global metagenomics.</title>
        <authorList>
            <person name="Schulz F."/>
            <person name="Roux S."/>
            <person name="Paez-Espino D."/>
            <person name="Jungbluth S."/>
            <person name="Walsh D.A."/>
            <person name="Denef V.J."/>
            <person name="McMahon K.D."/>
            <person name="Konstantinidis K.T."/>
            <person name="Eloe-Fadrosh E.A."/>
            <person name="Kyrpides N.C."/>
            <person name="Woyke T."/>
        </authorList>
    </citation>
    <scope>NUCLEOTIDE SEQUENCE</scope>
    <source>
        <strain evidence="1">GVMAG-M-3300023174-207</strain>
    </source>
</reference>
<sequence>MSQVCKTCKEDLSLDKFRTGLKSCKKCNYNKTKCEHGKEKKKCVICDGSGLCEHKKQKHACKVCNPEKYEMMHCQCGICKSSMVSKKSKYYPLCEPCFCQEYPDSPLSVNYKTKERYLFDEIKNRFSGVSMRLNKRVDNGCSGKKPDILIDKGIFSIIIECDENQHKNYECEEKRIMELFQDLGNRPLIVIRFNPDSYITNSVKYDGCFEDIKHLYQKKYYNLLPFEWCKRISVLEGLIKKYLMLDEIPSKEIVIEKLFYDGYRHIENIIYLKDLDEYTIKASYFDSELNHTLKIEKDENELYIKIEKGIVKIISKLQFDNRM</sequence>